<dbReference type="AlphaFoldDB" id="A0AB34KNI9"/>
<sequence length="255" mass="28541">MIATRQQPCQNHFPGSTTLQEPHTKSPKTTHPANAQRPTTTTTQSPHVETLETSHPAQNQPPNKPTLDPLTATPKTNKPTPITITLLPDPTPAYPLALSAWHTLYSTHSTTPHPSPSTFAQTYSPPHGRLLTASTPTHPLAGLVAYRAYDDRFAHHAPLRFAPGAEVVEVVRLFVREECRGQGVGRALVRELVEVARRDGVAVMYLHTHPFLPGAQGLWEREGWEVLVREERGPWWTVHMGREVWRSELRLLDLY</sequence>
<keyword evidence="1" id="KW-0808">Transferase</keyword>
<dbReference type="GeneID" id="96007271"/>
<feature type="domain" description="N-acetyltransferase" evidence="3">
    <location>
        <begin position="85"/>
        <end position="245"/>
    </location>
</feature>
<feature type="compositionally biased region" description="Polar residues" evidence="2">
    <location>
        <begin position="1"/>
        <end position="61"/>
    </location>
</feature>
<gene>
    <name evidence="4" type="ORF">WHR41_05828</name>
</gene>
<dbReference type="GO" id="GO:0008080">
    <property type="term" value="F:N-acetyltransferase activity"/>
    <property type="evidence" value="ECO:0007669"/>
    <property type="project" value="InterPro"/>
</dbReference>
<accession>A0AB34KNI9</accession>
<feature type="compositionally biased region" description="Low complexity" evidence="2">
    <location>
        <begin position="69"/>
        <end position="83"/>
    </location>
</feature>
<evidence type="ECO:0000313" key="5">
    <source>
        <dbReference type="Proteomes" id="UP000803884"/>
    </source>
</evidence>
<feature type="region of interest" description="Disordered" evidence="2">
    <location>
        <begin position="1"/>
        <end position="83"/>
    </location>
</feature>
<dbReference type="Pfam" id="PF00583">
    <property type="entry name" value="Acetyltransf_1"/>
    <property type="match status" value="1"/>
</dbReference>
<organism evidence="4 5">
    <name type="scientific">Cladosporium halotolerans</name>
    <dbReference type="NCBI Taxonomy" id="1052096"/>
    <lineage>
        <taxon>Eukaryota</taxon>
        <taxon>Fungi</taxon>
        <taxon>Dikarya</taxon>
        <taxon>Ascomycota</taxon>
        <taxon>Pezizomycotina</taxon>
        <taxon>Dothideomycetes</taxon>
        <taxon>Dothideomycetidae</taxon>
        <taxon>Cladosporiales</taxon>
        <taxon>Cladosporiaceae</taxon>
        <taxon>Cladosporium</taxon>
    </lineage>
</organism>
<dbReference type="InterPro" id="IPR050769">
    <property type="entry name" value="NAT_camello-type"/>
</dbReference>
<evidence type="ECO:0000259" key="3">
    <source>
        <dbReference type="PROSITE" id="PS51186"/>
    </source>
</evidence>
<reference evidence="4 5" key="1">
    <citation type="journal article" date="2020" name="Microbiol. Resour. Announc.">
        <title>Draft Genome Sequence of a Cladosporium Species Isolated from the Mesophotic Ascidian Didemnum maculosum.</title>
        <authorList>
            <person name="Gioti A."/>
            <person name="Siaperas R."/>
            <person name="Nikolaivits E."/>
            <person name="Le Goff G."/>
            <person name="Ouazzani J."/>
            <person name="Kotoulas G."/>
            <person name="Topakas E."/>
        </authorList>
    </citation>
    <scope>NUCLEOTIDE SEQUENCE [LARGE SCALE GENOMIC DNA]</scope>
    <source>
        <strain evidence="4 5">TM138-S3</strain>
    </source>
</reference>
<dbReference type="EMBL" id="JAAQHG020000020">
    <property type="protein sequence ID" value="KAL1585341.1"/>
    <property type="molecule type" value="Genomic_DNA"/>
</dbReference>
<dbReference type="Proteomes" id="UP000803884">
    <property type="component" value="Unassembled WGS sequence"/>
</dbReference>
<evidence type="ECO:0000256" key="2">
    <source>
        <dbReference type="SAM" id="MobiDB-lite"/>
    </source>
</evidence>
<dbReference type="Gene3D" id="3.40.630.30">
    <property type="match status" value="1"/>
</dbReference>
<dbReference type="PANTHER" id="PTHR13947:SF37">
    <property type="entry name" value="LD18367P"/>
    <property type="match status" value="1"/>
</dbReference>
<protein>
    <recommendedName>
        <fullName evidence="3">N-acetyltransferase domain-containing protein</fullName>
    </recommendedName>
</protein>
<dbReference type="InterPro" id="IPR000182">
    <property type="entry name" value="GNAT_dom"/>
</dbReference>
<dbReference type="SUPFAM" id="SSF55729">
    <property type="entry name" value="Acyl-CoA N-acyltransferases (Nat)"/>
    <property type="match status" value="1"/>
</dbReference>
<evidence type="ECO:0000313" key="4">
    <source>
        <dbReference type="EMBL" id="KAL1585341.1"/>
    </source>
</evidence>
<dbReference type="PROSITE" id="PS51186">
    <property type="entry name" value="GNAT"/>
    <property type="match status" value="1"/>
</dbReference>
<dbReference type="InterPro" id="IPR016181">
    <property type="entry name" value="Acyl_CoA_acyltransferase"/>
</dbReference>
<dbReference type="PANTHER" id="PTHR13947">
    <property type="entry name" value="GNAT FAMILY N-ACETYLTRANSFERASE"/>
    <property type="match status" value="1"/>
</dbReference>
<evidence type="ECO:0000256" key="1">
    <source>
        <dbReference type="ARBA" id="ARBA00022679"/>
    </source>
</evidence>
<name>A0AB34KNI9_9PEZI</name>
<keyword evidence="5" id="KW-1185">Reference proteome</keyword>
<comment type="caution">
    <text evidence="4">The sequence shown here is derived from an EMBL/GenBank/DDBJ whole genome shotgun (WGS) entry which is preliminary data.</text>
</comment>
<dbReference type="RefSeq" id="XP_069228447.1">
    <property type="nucleotide sequence ID" value="XM_069374433.1"/>
</dbReference>
<proteinExistence type="predicted"/>
<dbReference type="CDD" id="cd04301">
    <property type="entry name" value="NAT_SF"/>
    <property type="match status" value="1"/>
</dbReference>